<dbReference type="AlphaFoldDB" id="A0AAW1P1S7"/>
<gene>
    <name evidence="2" type="ORF">WJX73_009777</name>
</gene>
<keyword evidence="1" id="KW-0732">Signal</keyword>
<dbReference type="Proteomes" id="UP001465755">
    <property type="component" value="Unassembled WGS sequence"/>
</dbReference>
<dbReference type="InterPro" id="IPR003386">
    <property type="entry name" value="LACT/PDAT_acylTrfase"/>
</dbReference>
<feature type="chain" id="PRO_5043407769" description="Phospholipid:diacylglycerol acyltransferase" evidence="1">
    <location>
        <begin position="21"/>
        <end position="608"/>
    </location>
</feature>
<dbReference type="SUPFAM" id="SSF53474">
    <property type="entry name" value="alpha/beta-Hydrolases"/>
    <property type="match status" value="1"/>
</dbReference>
<evidence type="ECO:0000313" key="2">
    <source>
        <dbReference type="EMBL" id="KAK9802858.1"/>
    </source>
</evidence>
<dbReference type="EMBL" id="JALJOQ010000066">
    <property type="protein sequence ID" value="KAK9802858.1"/>
    <property type="molecule type" value="Genomic_DNA"/>
</dbReference>
<evidence type="ECO:0000313" key="3">
    <source>
        <dbReference type="Proteomes" id="UP001465755"/>
    </source>
</evidence>
<sequence length="608" mass="68554">MKKPSPLFTTLAAIVAIAAAAFTFRDQVPAVQKQASEWGIPINLPDWFKPSTQFGARRGDSNKPVRVGVLMKNEGLKPKYPVVIVPGFVTSGLQLWQGHNCSASFYRRRIWGSLEMGRTALRDLDCWLTHMRLDPKTGEDPEGIKLRALEGLEAIEWFMPGYAVWAKMTEGLSDIGYDPNMLETETFDWRLAVPKMQQRDKWFTRLKLRIENLRQLNEKKVAVLSHSWGDNVFRNFLVWVEGEVDGWTEKHVHTYVNIGGPTLGVPKSMSTYLSGETRDTAELGAIGNMLSNQVVPSHKRTWLFRTWGAGIGMLPNGGPRIWGNATWAPDDTDEMREHNHTFGAFMIENQLNKTMLAEKEAIRSPLWRAIFPWRHTAASLTDRVVKNHDIDAAMELVLANAGHDFRQHVKQWGAVHADPESRQCHVDAEKYFFDPLKCPLPKAPSLSLFCLYGIGVPTERSYYYNHRGTANATEGDPTNSHELWWIDVDAKEHDKNSTLEDGVRKCDGDATVPLISSGTLCRKHWRHKTLNPSGFRVVSREYPNKGKPGQRYEGTSKDAVSADHVGILSNEALIEDVLRIVSGHGDELQDDILSDIDKIVANIPLEQT</sequence>
<organism evidence="2 3">
    <name type="scientific">Symbiochloris irregularis</name>
    <dbReference type="NCBI Taxonomy" id="706552"/>
    <lineage>
        <taxon>Eukaryota</taxon>
        <taxon>Viridiplantae</taxon>
        <taxon>Chlorophyta</taxon>
        <taxon>core chlorophytes</taxon>
        <taxon>Trebouxiophyceae</taxon>
        <taxon>Trebouxiales</taxon>
        <taxon>Trebouxiaceae</taxon>
        <taxon>Symbiochloris</taxon>
    </lineage>
</organism>
<dbReference type="Gene3D" id="3.40.50.1820">
    <property type="entry name" value="alpha/beta hydrolase"/>
    <property type="match status" value="1"/>
</dbReference>
<evidence type="ECO:0008006" key="4">
    <source>
        <dbReference type="Google" id="ProtNLM"/>
    </source>
</evidence>
<name>A0AAW1P1S7_9CHLO</name>
<feature type="signal peptide" evidence="1">
    <location>
        <begin position="1"/>
        <end position="20"/>
    </location>
</feature>
<proteinExistence type="predicted"/>
<dbReference type="Pfam" id="PF02450">
    <property type="entry name" value="LCAT"/>
    <property type="match status" value="1"/>
</dbReference>
<dbReference type="GO" id="GO:0006629">
    <property type="term" value="P:lipid metabolic process"/>
    <property type="evidence" value="ECO:0007669"/>
    <property type="project" value="InterPro"/>
</dbReference>
<protein>
    <recommendedName>
        <fullName evidence="4">Phospholipid:diacylglycerol acyltransferase</fullName>
    </recommendedName>
</protein>
<keyword evidence="3" id="KW-1185">Reference proteome</keyword>
<dbReference type="GO" id="GO:0008374">
    <property type="term" value="F:O-acyltransferase activity"/>
    <property type="evidence" value="ECO:0007669"/>
    <property type="project" value="InterPro"/>
</dbReference>
<accession>A0AAW1P1S7</accession>
<comment type="caution">
    <text evidence="2">The sequence shown here is derived from an EMBL/GenBank/DDBJ whole genome shotgun (WGS) entry which is preliminary data.</text>
</comment>
<dbReference type="PANTHER" id="PTHR11440">
    <property type="entry name" value="LECITHIN-CHOLESTEROL ACYLTRANSFERASE-RELATED"/>
    <property type="match status" value="1"/>
</dbReference>
<dbReference type="InterPro" id="IPR029058">
    <property type="entry name" value="AB_hydrolase_fold"/>
</dbReference>
<reference evidence="2 3" key="1">
    <citation type="journal article" date="2024" name="Nat. Commun.">
        <title>Phylogenomics reveals the evolutionary origins of lichenization in chlorophyte algae.</title>
        <authorList>
            <person name="Puginier C."/>
            <person name="Libourel C."/>
            <person name="Otte J."/>
            <person name="Skaloud P."/>
            <person name="Haon M."/>
            <person name="Grisel S."/>
            <person name="Petersen M."/>
            <person name="Berrin J.G."/>
            <person name="Delaux P.M."/>
            <person name="Dal Grande F."/>
            <person name="Keller J."/>
        </authorList>
    </citation>
    <scope>NUCLEOTIDE SEQUENCE [LARGE SCALE GENOMIC DNA]</scope>
    <source>
        <strain evidence="2 3">SAG 2036</strain>
    </source>
</reference>
<evidence type="ECO:0000256" key="1">
    <source>
        <dbReference type="SAM" id="SignalP"/>
    </source>
</evidence>